<organism evidence="2 3">
    <name type="scientific">Fulvimarina manganoxydans</name>
    <dbReference type="NCBI Taxonomy" id="937218"/>
    <lineage>
        <taxon>Bacteria</taxon>
        <taxon>Pseudomonadati</taxon>
        <taxon>Pseudomonadota</taxon>
        <taxon>Alphaproteobacteria</taxon>
        <taxon>Hyphomicrobiales</taxon>
        <taxon>Aurantimonadaceae</taxon>
        <taxon>Fulvimarina</taxon>
    </lineage>
</organism>
<proteinExistence type="predicted"/>
<feature type="domain" description="Plastocyanin-like" evidence="1">
    <location>
        <begin position="2"/>
        <end position="31"/>
    </location>
</feature>
<dbReference type="AlphaFoldDB" id="A0A1W2C1H0"/>
<sequence>MTIDIPVGAMRAYEFDAVHPGDWALHCHKSHSAMNAVGYDVPTFIGADKSAVARKVKLLQPDYMPMGTDGIADTAEMSIAVIRARFRS</sequence>
<reference evidence="2 3" key="1">
    <citation type="submission" date="2017-04" db="EMBL/GenBank/DDBJ databases">
        <authorList>
            <person name="Afonso C.L."/>
            <person name="Miller P.J."/>
            <person name="Scott M.A."/>
            <person name="Spackman E."/>
            <person name="Goraichik I."/>
            <person name="Dimitrov K.M."/>
            <person name="Suarez D.L."/>
            <person name="Swayne D.E."/>
        </authorList>
    </citation>
    <scope>NUCLEOTIDE SEQUENCE [LARGE SCALE GENOMIC DNA]</scope>
    <source>
        <strain evidence="2 3">CGMCC 1.10972</strain>
    </source>
</reference>
<keyword evidence="3" id="KW-1185">Reference proteome</keyword>
<dbReference type="SUPFAM" id="SSF49503">
    <property type="entry name" value="Cupredoxins"/>
    <property type="match status" value="1"/>
</dbReference>
<evidence type="ECO:0000313" key="3">
    <source>
        <dbReference type="Proteomes" id="UP000192656"/>
    </source>
</evidence>
<dbReference type="InterPro" id="IPR011706">
    <property type="entry name" value="Cu-oxidase_C"/>
</dbReference>
<dbReference type="STRING" id="937218.SAMN06297251_10893"/>
<protein>
    <submittedName>
        <fullName evidence="2">Multicopper oxidase</fullName>
    </submittedName>
</protein>
<dbReference type="GO" id="GO:0005507">
    <property type="term" value="F:copper ion binding"/>
    <property type="evidence" value="ECO:0007669"/>
    <property type="project" value="InterPro"/>
</dbReference>
<gene>
    <name evidence="2" type="ORF">SAMN06297251_10893</name>
</gene>
<dbReference type="EMBL" id="FWXR01000008">
    <property type="protein sequence ID" value="SMC79097.1"/>
    <property type="molecule type" value="Genomic_DNA"/>
</dbReference>
<evidence type="ECO:0000313" key="2">
    <source>
        <dbReference type="EMBL" id="SMC79097.1"/>
    </source>
</evidence>
<name>A0A1W2C1H0_9HYPH</name>
<dbReference type="Proteomes" id="UP000192656">
    <property type="component" value="Unassembled WGS sequence"/>
</dbReference>
<accession>A0A1W2C1H0</accession>
<dbReference type="GO" id="GO:0016491">
    <property type="term" value="F:oxidoreductase activity"/>
    <property type="evidence" value="ECO:0007669"/>
    <property type="project" value="InterPro"/>
</dbReference>
<dbReference type="InterPro" id="IPR008972">
    <property type="entry name" value="Cupredoxin"/>
</dbReference>
<dbReference type="Pfam" id="PF07731">
    <property type="entry name" value="Cu-oxidase_2"/>
    <property type="match status" value="1"/>
</dbReference>
<evidence type="ECO:0000259" key="1">
    <source>
        <dbReference type="Pfam" id="PF07731"/>
    </source>
</evidence>
<dbReference type="Gene3D" id="2.60.40.420">
    <property type="entry name" value="Cupredoxins - blue copper proteins"/>
    <property type="match status" value="1"/>
</dbReference>